<keyword evidence="9" id="KW-1185">Reference proteome</keyword>
<reference evidence="9" key="1">
    <citation type="journal article" date="2019" name="Int. J. Syst. Evol. Microbiol.">
        <title>The Global Catalogue of Microorganisms (GCM) 10K type strain sequencing project: providing services to taxonomists for standard genome sequencing and annotation.</title>
        <authorList>
            <consortium name="The Broad Institute Genomics Platform"/>
            <consortium name="The Broad Institute Genome Sequencing Center for Infectious Disease"/>
            <person name="Wu L."/>
            <person name="Ma J."/>
        </authorList>
    </citation>
    <scope>NUCLEOTIDE SEQUENCE [LARGE SCALE GENOMIC DNA]</scope>
    <source>
        <strain evidence="9">CCUG 42001</strain>
    </source>
</reference>
<keyword evidence="4 8" id="KW-0378">Hydrolase</keyword>
<evidence type="ECO:0000256" key="3">
    <source>
        <dbReference type="ARBA" id="ARBA00022759"/>
    </source>
</evidence>
<keyword evidence="2" id="KW-0540">Nuclease</keyword>
<feature type="domain" description="Endoribonuclease YicC-like N-terminal" evidence="6">
    <location>
        <begin position="2"/>
        <end position="156"/>
    </location>
</feature>
<keyword evidence="3" id="KW-0255">Endonuclease</keyword>
<dbReference type="GO" id="GO:0016787">
    <property type="term" value="F:hydrolase activity"/>
    <property type="evidence" value="ECO:0007669"/>
    <property type="project" value="UniProtKB-KW"/>
</dbReference>
<comment type="cofactor">
    <cofactor evidence="1">
        <name>a divalent metal cation</name>
        <dbReference type="ChEBI" id="CHEBI:60240"/>
    </cofactor>
</comment>
<sequence length="296" mass="33946">MIRSMTGFGMCTKNEGKTQVRVEVKSVNHRFFDFSINGPIPMFSLEDQVRKMVHSVAKRGAITLFLAVDGAEERTQRVETNWSVVDQYIEAAKEIQRRSGTPSLDLGAVLQFPGIFSLHETDSHLTKDTELVILDTVREACAQLVTMREREGHALKGDLIEKTETIQQQVDDLAHFIPIIRQHYEQKLRETVNAFLNDHQMIDEDRLMNEIALYANRTAIDEELTRMKSHMHQFLGLLNDETVDAPIGRRLDFFIQEMNREINTIGSKGNHVEISQIVVSIKSDLEKLREQVQNVE</sequence>
<evidence type="ECO:0000256" key="2">
    <source>
        <dbReference type="ARBA" id="ARBA00022722"/>
    </source>
</evidence>
<evidence type="ECO:0000259" key="6">
    <source>
        <dbReference type="Pfam" id="PF03755"/>
    </source>
</evidence>
<protein>
    <submittedName>
        <fullName evidence="8">YicC/YloC family endoribonuclease</fullName>
        <ecNumber evidence="8">3.1.-.-</ecNumber>
    </submittedName>
</protein>
<dbReference type="NCBIfam" id="TIGR00255">
    <property type="entry name" value="YicC/YloC family endoribonuclease"/>
    <property type="match status" value="1"/>
</dbReference>
<dbReference type="InterPro" id="IPR005229">
    <property type="entry name" value="YicC/YloC-like"/>
</dbReference>
<dbReference type="InterPro" id="IPR013551">
    <property type="entry name" value="YicC-like_C"/>
</dbReference>
<accession>A0ABW1WBP8</accession>
<evidence type="ECO:0000313" key="8">
    <source>
        <dbReference type="EMBL" id="MFC6385545.1"/>
    </source>
</evidence>
<dbReference type="PANTHER" id="PTHR30636:SF3">
    <property type="entry name" value="UPF0701 PROTEIN YICC"/>
    <property type="match status" value="1"/>
</dbReference>
<dbReference type="PANTHER" id="PTHR30636">
    <property type="entry name" value="UPF0701 PROTEIN YICC"/>
    <property type="match status" value="1"/>
</dbReference>
<evidence type="ECO:0000259" key="7">
    <source>
        <dbReference type="Pfam" id="PF08340"/>
    </source>
</evidence>
<dbReference type="EC" id="3.1.-.-" evidence="8"/>
<gene>
    <name evidence="8" type="ORF">ACFP7A_02930</name>
</gene>
<dbReference type="InterPro" id="IPR013527">
    <property type="entry name" value="YicC-like_N"/>
</dbReference>
<comment type="caution">
    <text evidence="8">The sequence shown here is derived from an EMBL/GenBank/DDBJ whole genome shotgun (WGS) entry which is preliminary data.</text>
</comment>
<evidence type="ECO:0000256" key="1">
    <source>
        <dbReference type="ARBA" id="ARBA00001968"/>
    </source>
</evidence>
<proteinExistence type="inferred from homology"/>
<dbReference type="Pfam" id="PF08340">
    <property type="entry name" value="YicC-like_C"/>
    <property type="match status" value="1"/>
</dbReference>
<dbReference type="Proteomes" id="UP001596267">
    <property type="component" value="Unassembled WGS sequence"/>
</dbReference>
<comment type="similarity">
    <text evidence="5">Belongs to the YicC/YloC family.</text>
</comment>
<name>A0ABW1WBP8_9BACL</name>
<evidence type="ECO:0000256" key="5">
    <source>
        <dbReference type="ARBA" id="ARBA00035648"/>
    </source>
</evidence>
<feature type="domain" description="Endoribonuclease YicC-like C-terminal" evidence="7">
    <location>
        <begin position="178"/>
        <end position="296"/>
    </location>
</feature>
<dbReference type="RefSeq" id="WP_253052028.1">
    <property type="nucleotide sequence ID" value="NZ_JAMXWN010000001.1"/>
</dbReference>
<evidence type="ECO:0000256" key="4">
    <source>
        <dbReference type="ARBA" id="ARBA00022801"/>
    </source>
</evidence>
<dbReference type="Pfam" id="PF03755">
    <property type="entry name" value="YicC-like_N"/>
    <property type="match status" value="1"/>
</dbReference>
<evidence type="ECO:0000313" key="9">
    <source>
        <dbReference type="Proteomes" id="UP001596267"/>
    </source>
</evidence>
<organism evidence="8 9">
    <name type="scientific">Sporolactobacillus kofuensis</name>
    <dbReference type="NCBI Taxonomy" id="269672"/>
    <lineage>
        <taxon>Bacteria</taxon>
        <taxon>Bacillati</taxon>
        <taxon>Bacillota</taxon>
        <taxon>Bacilli</taxon>
        <taxon>Bacillales</taxon>
        <taxon>Sporolactobacillaceae</taxon>
        <taxon>Sporolactobacillus</taxon>
    </lineage>
</organism>
<dbReference type="EMBL" id="JBHSTQ010000002">
    <property type="protein sequence ID" value="MFC6385545.1"/>
    <property type="molecule type" value="Genomic_DNA"/>
</dbReference>